<feature type="region of interest" description="Disordered" evidence="1">
    <location>
        <begin position="92"/>
        <end position="112"/>
    </location>
</feature>
<keyword evidence="4" id="KW-1185">Reference proteome</keyword>
<dbReference type="InterPro" id="IPR019662">
    <property type="entry name" value="DUF2516"/>
</dbReference>
<comment type="caution">
    <text evidence="3">The sequence shown here is derived from an EMBL/GenBank/DDBJ whole genome shotgun (WGS) entry which is preliminary data.</text>
</comment>
<gene>
    <name evidence="3" type="ORF">AB2L28_03875</name>
</gene>
<feature type="transmembrane region" description="Helical" evidence="2">
    <location>
        <begin position="12"/>
        <end position="29"/>
    </location>
</feature>
<dbReference type="RefSeq" id="WP_370717413.1">
    <property type="nucleotide sequence ID" value="NZ_JBGGTQ010000002.1"/>
</dbReference>
<keyword evidence="2" id="KW-1133">Transmembrane helix</keyword>
<keyword evidence="2" id="KW-0472">Membrane</keyword>
<proteinExistence type="predicted"/>
<feature type="transmembrane region" description="Helical" evidence="2">
    <location>
        <begin position="49"/>
        <end position="66"/>
    </location>
</feature>
<evidence type="ECO:0000313" key="4">
    <source>
        <dbReference type="Proteomes" id="UP001566476"/>
    </source>
</evidence>
<sequence>MLSALNSLQSGVVLLLGVAAFGLEVWALVDCLRRPAGAFTAAGKRTKTFWTVIVAIATAVGFVSVFSPLSLFGIIGVVGAAVYLVDVRPAVRQYGGGPRRDDRGHSGPYGPW</sequence>
<evidence type="ECO:0000256" key="2">
    <source>
        <dbReference type="SAM" id="Phobius"/>
    </source>
</evidence>
<reference evidence="3 4" key="1">
    <citation type="submission" date="2024-07" db="EMBL/GenBank/DDBJ databases">
        <authorList>
            <person name="Thanompreechachai J."/>
            <person name="Duangmal K."/>
        </authorList>
    </citation>
    <scope>NUCLEOTIDE SEQUENCE [LARGE SCALE GENOMIC DNA]</scope>
    <source>
        <strain evidence="3 4">TBRC 1896</strain>
    </source>
</reference>
<organism evidence="3 4">
    <name type="scientific">Kineococcus mangrovi</name>
    <dbReference type="NCBI Taxonomy" id="1660183"/>
    <lineage>
        <taxon>Bacteria</taxon>
        <taxon>Bacillati</taxon>
        <taxon>Actinomycetota</taxon>
        <taxon>Actinomycetes</taxon>
        <taxon>Kineosporiales</taxon>
        <taxon>Kineosporiaceae</taxon>
        <taxon>Kineococcus</taxon>
    </lineage>
</organism>
<dbReference type="Proteomes" id="UP001566476">
    <property type="component" value="Unassembled WGS sequence"/>
</dbReference>
<name>A0ABV4I0Y3_9ACTN</name>
<protein>
    <submittedName>
        <fullName evidence="3">DUF2516 family protein</fullName>
    </submittedName>
</protein>
<dbReference type="Pfam" id="PF10724">
    <property type="entry name" value="DUF2516"/>
    <property type="match status" value="1"/>
</dbReference>
<evidence type="ECO:0000256" key="1">
    <source>
        <dbReference type="SAM" id="MobiDB-lite"/>
    </source>
</evidence>
<evidence type="ECO:0000313" key="3">
    <source>
        <dbReference type="EMBL" id="MEZ0491368.1"/>
    </source>
</evidence>
<dbReference type="EMBL" id="JBGGTQ010000002">
    <property type="protein sequence ID" value="MEZ0491368.1"/>
    <property type="molecule type" value="Genomic_DNA"/>
</dbReference>
<accession>A0ABV4I0Y3</accession>
<keyword evidence="2" id="KW-0812">Transmembrane</keyword>